<evidence type="ECO:0000313" key="3">
    <source>
        <dbReference type="Proteomes" id="UP000027135"/>
    </source>
</evidence>
<dbReference type="Pfam" id="PF01395">
    <property type="entry name" value="PBP_GOBP"/>
    <property type="match status" value="1"/>
</dbReference>
<gene>
    <name evidence="2" type="ORF">L798_10949</name>
</gene>
<feature type="chain" id="PRO_5001644858" evidence="1">
    <location>
        <begin position="19"/>
        <end position="145"/>
    </location>
</feature>
<sequence>MIKVSCSVLVVIICLTAAYPANEMSAAVDKCQKSQGVSDLESILNEGSMTLKDESNEVGRCFIQCLMTEFGILKGDNLDADTVIAQAQDLVQYVKSQGKEVDINKIKSSITDCGNKDGDGKCMKTYKSWTCLSDMARSVAEQKIN</sequence>
<dbReference type="CDD" id="cd23992">
    <property type="entry name" value="PBP_GOBP"/>
    <property type="match status" value="1"/>
</dbReference>
<keyword evidence="1" id="KW-0732">Signal</keyword>
<dbReference type="FunCoup" id="A0A067R990">
    <property type="interactions" value="56"/>
</dbReference>
<feature type="signal peptide" evidence="1">
    <location>
        <begin position="1"/>
        <end position="18"/>
    </location>
</feature>
<protein>
    <submittedName>
        <fullName evidence="2">Uncharacterized protein</fullName>
    </submittedName>
</protein>
<evidence type="ECO:0000313" key="2">
    <source>
        <dbReference type="EMBL" id="KDR15046.1"/>
    </source>
</evidence>
<keyword evidence="3" id="KW-1185">Reference proteome</keyword>
<dbReference type="Gene3D" id="1.10.238.20">
    <property type="entry name" value="Pheromone/general odorant binding protein domain"/>
    <property type="match status" value="1"/>
</dbReference>
<evidence type="ECO:0000256" key="1">
    <source>
        <dbReference type="SAM" id="SignalP"/>
    </source>
</evidence>
<dbReference type="EMBL" id="KK852852">
    <property type="protein sequence ID" value="KDR15046.1"/>
    <property type="molecule type" value="Genomic_DNA"/>
</dbReference>
<dbReference type="GO" id="GO:0005549">
    <property type="term" value="F:odorant binding"/>
    <property type="evidence" value="ECO:0007669"/>
    <property type="project" value="InterPro"/>
</dbReference>
<organism evidence="2 3">
    <name type="scientific">Zootermopsis nevadensis</name>
    <name type="common">Dampwood termite</name>
    <dbReference type="NCBI Taxonomy" id="136037"/>
    <lineage>
        <taxon>Eukaryota</taxon>
        <taxon>Metazoa</taxon>
        <taxon>Ecdysozoa</taxon>
        <taxon>Arthropoda</taxon>
        <taxon>Hexapoda</taxon>
        <taxon>Insecta</taxon>
        <taxon>Pterygota</taxon>
        <taxon>Neoptera</taxon>
        <taxon>Polyneoptera</taxon>
        <taxon>Dictyoptera</taxon>
        <taxon>Blattodea</taxon>
        <taxon>Blattoidea</taxon>
        <taxon>Termitoidae</taxon>
        <taxon>Termopsidae</taxon>
        <taxon>Zootermopsis</taxon>
    </lineage>
</organism>
<reference evidence="2 3" key="1">
    <citation type="journal article" date="2014" name="Nat. Commun.">
        <title>Molecular traces of alternative social organization in a termite genome.</title>
        <authorList>
            <person name="Terrapon N."/>
            <person name="Li C."/>
            <person name="Robertson H.M."/>
            <person name="Ji L."/>
            <person name="Meng X."/>
            <person name="Booth W."/>
            <person name="Chen Z."/>
            <person name="Childers C.P."/>
            <person name="Glastad K.M."/>
            <person name="Gokhale K."/>
            <person name="Gowin J."/>
            <person name="Gronenberg W."/>
            <person name="Hermansen R.A."/>
            <person name="Hu H."/>
            <person name="Hunt B.G."/>
            <person name="Huylmans A.K."/>
            <person name="Khalil S.M."/>
            <person name="Mitchell R.D."/>
            <person name="Munoz-Torres M.C."/>
            <person name="Mustard J.A."/>
            <person name="Pan H."/>
            <person name="Reese J.T."/>
            <person name="Scharf M.E."/>
            <person name="Sun F."/>
            <person name="Vogel H."/>
            <person name="Xiao J."/>
            <person name="Yang W."/>
            <person name="Yang Z."/>
            <person name="Yang Z."/>
            <person name="Zhou J."/>
            <person name="Zhu J."/>
            <person name="Brent C.S."/>
            <person name="Elsik C.G."/>
            <person name="Goodisman M.A."/>
            <person name="Liberles D.A."/>
            <person name="Roe R.M."/>
            <person name="Vargo E.L."/>
            <person name="Vilcinskas A."/>
            <person name="Wang J."/>
            <person name="Bornberg-Bauer E."/>
            <person name="Korb J."/>
            <person name="Zhang G."/>
            <person name="Liebig J."/>
        </authorList>
    </citation>
    <scope>NUCLEOTIDE SEQUENCE [LARGE SCALE GENOMIC DNA]</scope>
    <source>
        <tissue evidence="2">Whole organism</tissue>
    </source>
</reference>
<dbReference type="InterPro" id="IPR006170">
    <property type="entry name" value="PBP/GOBP"/>
</dbReference>
<dbReference type="Proteomes" id="UP000027135">
    <property type="component" value="Unassembled WGS sequence"/>
</dbReference>
<dbReference type="AlphaFoldDB" id="A0A067R990"/>
<dbReference type="InterPro" id="IPR036728">
    <property type="entry name" value="PBP_GOBP_sf"/>
</dbReference>
<proteinExistence type="predicted"/>
<dbReference type="SMART" id="SM00708">
    <property type="entry name" value="PhBP"/>
    <property type="match status" value="1"/>
</dbReference>
<dbReference type="SUPFAM" id="SSF47565">
    <property type="entry name" value="Insect pheromone/odorant-binding proteins"/>
    <property type="match status" value="1"/>
</dbReference>
<name>A0A067R990_ZOONE</name>
<accession>A0A067R990</accession>
<dbReference type="InParanoid" id="A0A067R990"/>